<dbReference type="EMBL" id="CP033169">
    <property type="protein sequence ID" value="AYO32005.1"/>
    <property type="molecule type" value="Genomic_DNA"/>
</dbReference>
<evidence type="ECO:0000313" key="1">
    <source>
        <dbReference type="EMBL" id="AYO32005.1"/>
    </source>
</evidence>
<dbReference type="InterPro" id="IPR014202">
    <property type="entry name" value="Spore_II_R"/>
</dbReference>
<dbReference type="RefSeq" id="WP_120766004.1">
    <property type="nucleotide sequence ID" value="NZ_CP033169.1"/>
</dbReference>
<keyword evidence="2" id="KW-1185">Reference proteome</keyword>
<dbReference type="KEGG" id="bacg:D2962_16630"/>
<dbReference type="Proteomes" id="UP000280960">
    <property type="component" value="Chromosome"/>
</dbReference>
<dbReference type="AlphaFoldDB" id="A0A3G2R9C9"/>
<reference evidence="1 2" key="1">
    <citation type="submission" date="2018-10" db="EMBL/GenBank/DDBJ databases">
        <authorList>
            <person name="Zhang X."/>
        </authorList>
    </citation>
    <scope>NUCLEOTIDE SEQUENCE [LARGE SCALE GENOMIC DNA]</scope>
    <source>
        <strain evidence="1 2">SK-G1</strain>
    </source>
</reference>
<gene>
    <name evidence="1" type="primary">spoIIR</name>
    <name evidence="1" type="ORF">D2962_16630</name>
</gene>
<proteinExistence type="predicted"/>
<name>A0A3G2R9C9_9FIRM</name>
<sequence length="243" mass="27083">MGRKLALLKKITLVTAGILALTLLAAIFSSARIAGGPVLEEATPGSFGKVTAEELSSKLIRLHIIANSDSPEDQALKLRVRDDIINALDKQFEGIDDIDISREFIKSHLKDIEEIALRQIKQSGKDYTVKAFFGRFPFPVKNYGYVTLPAGEYEALRVVIGKGEGANWWCVLFPPLCFVDITHGLTREEARERMGEVLTPREMAAIETASSPEEVPVEVRFKILEWWKAAKGRINSTIKIAFR</sequence>
<dbReference type="Pfam" id="PF09551">
    <property type="entry name" value="Spore_II_R"/>
    <property type="match status" value="1"/>
</dbReference>
<accession>A0A3G2R9C9</accession>
<protein>
    <submittedName>
        <fullName evidence="1">Stage II sporulation protein R</fullName>
    </submittedName>
</protein>
<organism evidence="1 2">
    <name type="scientific">Biomaibacter acetigenes</name>
    <dbReference type="NCBI Taxonomy" id="2316383"/>
    <lineage>
        <taxon>Bacteria</taxon>
        <taxon>Bacillati</taxon>
        <taxon>Bacillota</taxon>
        <taxon>Clostridia</taxon>
        <taxon>Thermosediminibacterales</taxon>
        <taxon>Tepidanaerobacteraceae</taxon>
        <taxon>Biomaibacter</taxon>
    </lineage>
</organism>
<dbReference type="NCBIfam" id="TIGR02837">
    <property type="entry name" value="spore_II_R"/>
    <property type="match status" value="1"/>
</dbReference>
<evidence type="ECO:0000313" key="2">
    <source>
        <dbReference type="Proteomes" id="UP000280960"/>
    </source>
</evidence>